<dbReference type="CDD" id="cd10032">
    <property type="entry name" value="UDG-F6_HDG"/>
    <property type="match status" value="1"/>
</dbReference>
<dbReference type="InterPro" id="IPR005122">
    <property type="entry name" value="Uracil-DNA_glycosylase-like"/>
</dbReference>
<gene>
    <name evidence="2" type="ORF">NITFAB_0982</name>
</gene>
<dbReference type="Pfam" id="PF03167">
    <property type="entry name" value="UDG"/>
    <property type="match status" value="1"/>
</dbReference>
<organism evidence="2">
    <name type="scientific">Candidatus Nitrotoga fabula</name>
    <dbReference type="NCBI Taxonomy" id="2182327"/>
    <lineage>
        <taxon>Bacteria</taxon>
        <taxon>Pseudomonadati</taxon>
        <taxon>Pseudomonadota</taxon>
        <taxon>Betaproteobacteria</taxon>
        <taxon>Nitrosomonadales</taxon>
        <taxon>Gallionellaceae</taxon>
        <taxon>Candidatus Nitrotoga</taxon>
    </lineage>
</organism>
<dbReference type="InterPro" id="IPR036895">
    <property type="entry name" value="Uracil-DNA_glycosylase-like_sf"/>
</dbReference>
<dbReference type="NCBIfam" id="TIGR04274">
    <property type="entry name" value="hypoxanDNAglyco"/>
    <property type="match status" value="1"/>
</dbReference>
<accession>A0A2X0R625</accession>
<feature type="domain" description="Uracil-DNA glycosylase-like" evidence="1">
    <location>
        <begin position="23"/>
        <end position="158"/>
    </location>
</feature>
<protein>
    <recommendedName>
        <fullName evidence="1">Uracil-DNA glycosylase-like domain-containing protein</fullName>
    </recommendedName>
</protein>
<reference evidence="2" key="1">
    <citation type="submission" date="2018-05" db="EMBL/GenBank/DDBJ databases">
        <authorList>
            <person name="Lanie J.A."/>
            <person name="Ng W.-L."/>
            <person name="Kazmierczak K.M."/>
            <person name="Andrzejewski T.M."/>
            <person name="Davidsen T.M."/>
            <person name="Wayne K.J."/>
            <person name="Tettelin H."/>
            <person name="Glass J.I."/>
            <person name="Rusch D."/>
            <person name="Podicherti R."/>
            <person name="Tsui H.-C.T."/>
            <person name="Winkler M.E."/>
        </authorList>
    </citation>
    <scope>NUCLEOTIDE SEQUENCE</scope>
    <source>
        <strain evidence="2">KNB</strain>
    </source>
</reference>
<dbReference type="AlphaFoldDB" id="A0A2X0R625"/>
<evidence type="ECO:0000313" key="2">
    <source>
        <dbReference type="EMBL" id="SPS05392.1"/>
    </source>
</evidence>
<dbReference type="SUPFAM" id="SSF52141">
    <property type="entry name" value="Uracil-DNA glycosylase-like"/>
    <property type="match status" value="1"/>
</dbReference>
<dbReference type="InterPro" id="IPR026353">
    <property type="entry name" value="Hypoxan-DNA_Glyclase"/>
</dbReference>
<sequence>MNQKTVSKIHIQSFPPIATDLSHTLILGTMPGQASLKAGQYYAHPRNAFWKIMVEILGIQSGEPYETRTAAMAMAGIALWDVLQSCVRAGSLDSDIDNNTIVLNDFSWFFNCHPHIRRICFNGTRAEYLYRRHVQPLLPASPDREYIRLPSTSPANAAIPIEEKSRAWKIIAS</sequence>
<dbReference type="Gene3D" id="3.40.470.10">
    <property type="entry name" value="Uracil-DNA glycosylase-like domain"/>
    <property type="match status" value="1"/>
</dbReference>
<name>A0A2X0R625_9PROT</name>
<proteinExistence type="predicted"/>
<evidence type="ECO:0000259" key="1">
    <source>
        <dbReference type="Pfam" id="PF03167"/>
    </source>
</evidence>
<dbReference type="EMBL" id="LS423452">
    <property type="protein sequence ID" value="SPS05392.1"/>
    <property type="molecule type" value="Genomic_DNA"/>
</dbReference>